<protein>
    <submittedName>
        <fullName evidence="1">Uncharacterized protein</fullName>
    </submittedName>
</protein>
<evidence type="ECO:0000313" key="2">
    <source>
        <dbReference type="Proteomes" id="UP001454036"/>
    </source>
</evidence>
<gene>
    <name evidence="1" type="ORF">LIER_01865</name>
</gene>
<dbReference type="AlphaFoldDB" id="A0AAV3NNK0"/>
<evidence type="ECO:0000313" key="1">
    <source>
        <dbReference type="EMBL" id="GAA0140543.1"/>
    </source>
</evidence>
<name>A0AAV3NNK0_LITER</name>
<sequence>MSMSPHYQNEVKPVTSVFGHRDNSYNKFRSHSASLHADANAINSDAMDESRIHVCFLEPQETVPLPRVKIHQDVDE</sequence>
<comment type="caution">
    <text evidence="1">The sequence shown here is derived from an EMBL/GenBank/DDBJ whole genome shotgun (WGS) entry which is preliminary data.</text>
</comment>
<dbReference type="Proteomes" id="UP001454036">
    <property type="component" value="Unassembled WGS sequence"/>
</dbReference>
<reference evidence="1 2" key="1">
    <citation type="submission" date="2024-01" db="EMBL/GenBank/DDBJ databases">
        <title>The complete chloroplast genome sequence of Lithospermum erythrorhizon: insights into the phylogenetic relationship among Boraginaceae species and the maternal lineages of purple gromwells.</title>
        <authorList>
            <person name="Okada T."/>
            <person name="Watanabe K."/>
        </authorList>
    </citation>
    <scope>NUCLEOTIDE SEQUENCE [LARGE SCALE GENOMIC DNA]</scope>
</reference>
<dbReference type="EMBL" id="BAABME010000193">
    <property type="protein sequence ID" value="GAA0140543.1"/>
    <property type="molecule type" value="Genomic_DNA"/>
</dbReference>
<keyword evidence="2" id="KW-1185">Reference proteome</keyword>
<proteinExistence type="predicted"/>
<accession>A0AAV3NNK0</accession>
<organism evidence="1 2">
    <name type="scientific">Lithospermum erythrorhizon</name>
    <name type="common">Purple gromwell</name>
    <name type="synonym">Lithospermum officinale var. erythrorhizon</name>
    <dbReference type="NCBI Taxonomy" id="34254"/>
    <lineage>
        <taxon>Eukaryota</taxon>
        <taxon>Viridiplantae</taxon>
        <taxon>Streptophyta</taxon>
        <taxon>Embryophyta</taxon>
        <taxon>Tracheophyta</taxon>
        <taxon>Spermatophyta</taxon>
        <taxon>Magnoliopsida</taxon>
        <taxon>eudicotyledons</taxon>
        <taxon>Gunneridae</taxon>
        <taxon>Pentapetalae</taxon>
        <taxon>asterids</taxon>
        <taxon>lamiids</taxon>
        <taxon>Boraginales</taxon>
        <taxon>Boraginaceae</taxon>
        <taxon>Boraginoideae</taxon>
        <taxon>Lithospermeae</taxon>
        <taxon>Lithospermum</taxon>
    </lineage>
</organism>